<keyword evidence="4" id="KW-1185">Reference proteome</keyword>
<dbReference type="Pfam" id="PF13648">
    <property type="entry name" value="Lipocalin_4"/>
    <property type="match status" value="1"/>
</dbReference>
<dbReference type="OrthoDB" id="708275at2"/>
<dbReference type="PROSITE" id="PS51257">
    <property type="entry name" value="PROKAR_LIPOPROTEIN"/>
    <property type="match status" value="1"/>
</dbReference>
<dbReference type="InterPro" id="IPR024311">
    <property type="entry name" value="Lipocalin-like"/>
</dbReference>
<evidence type="ECO:0000313" key="4">
    <source>
        <dbReference type="Proteomes" id="UP000256779"/>
    </source>
</evidence>
<proteinExistence type="predicted"/>
<feature type="signal peptide" evidence="1">
    <location>
        <begin position="1"/>
        <end position="17"/>
    </location>
</feature>
<dbReference type="EMBL" id="QREG01000033">
    <property type="protein sequence ID" value="RED92035.1"/>
    <property type="molecule type" value="Genomic_DNA"/>
</dbReference>
<organism evidence="3 4">
    <name type="scientific">Marinoscillum furvescens DSM 4134</name>
    <dbReference type="NCBI Taxonomy" id="1122208"/>
    <lineage>
        <taxon>Bacteria</taxon>
        <taxon>Pseudomonadati</taxon>
        <taxon>Bacteroidota</taxon>
        <taxon>Cytophagia</taxon>
        <taxon>Cytophagales</taxon>
        <taxon>Reichenbachiellaceae</taxon>
        <taxon>Marinoscillum</taxon>
    </lineage>
</organism>
<evidence type="ECO:0000313" key="3">
    <source>
        <dbReference type="EMBL" id="RED92035.1"/>
    </source>
</evidence>
<accession>A0A3D9KZ65</accession>
<comment type="caution">
    <text evidence="3">The sequence shown here is derived from an EMBL/GenBank/DDBJ whole genome shotgun (WGS) entry which is preliminary data.</text>
</comment>
<sequence>MKNMILLLALLSLLACSEDDNKVEQETSIFGTWQLVESYIVDGVEGNWLEVENGYNYQIMSNGLFTSSKFNECDNGNYELRDETITFNYSCEGFTTGIENPPGSFGYKYSIKNSVLEIQPTYIGCFEGCGYRFRKIAEIKTEE</sequence>
<dbReference type="Proteomes" id="UP000256779">
    <property type="component" value="Unassembled WGS sequence"/>
</dbReference>
<gene>
    <name evidence="3" type="ORF">C7460_1334</name>
</gene>
<keyword evidence="1" id="KW-0732">Signal</keyword>
<dbReference type="RefSeq" id="WP_147303058.1">
    <property type="nucleotide sequence ID" value="NZ_QREG01000033.1"/>
</dbReference>
<protein>
    <recommendedName>
        <fullName evidence="2">Lipocalin-like domain-containing protein</fullName>
    </recommendedName>
</protein>
<feature type="chain" id="PRO_5017598898" description="Lipocalin-like domain-containing protein" evidence="1">
    <location>
        <begin position="18"/>
        <end position="143"/>
    </location>
</feature>
<evidence type="ECO:0000256" key="1">
    <source>
        <dbReference type="SAM" id="SignalP"/>
    </source>
</evidence>
<name>A0A3D9KZ65_MARFU</name>
<dbReference type="AlphaFoldDB" id="A0A3D9KZ65"/>
<reference evidence="3 4" key="1">
    <citation type="submission" date="2018-07" db="EMBL/GenBank/DDBJ databases">
        <title>Genomic Encyclopedia of Type Strains, Phase IV (KMG-IV): sequencing the most valuable type-strain genomes for metagenomic binning, comparative biology and taxonomic classification.</title>
        <authorList>
            <person name="Goeker M."/>
        </authorList>
    </citation>
    <scope>NUCLEOTIDE SEQUENCE [LARGE SCALE GENOMIC DNA]</scope>
    <source>
        <strain evidence="3 4">DSM 4134</strain>
    </source>
</reference>
<feature type="domain" description="Lipocalin-like" evidence="2">
    <location>
        <begin position="29"/>
        <end position="117"/>
    </location>
</feature>
<evidence type="ECO:0000259" key="2">
    <source>
        <dbReference type="Pfam" id="PF13648"/>
    </source>
</evidence>